<feature type="chain" id="PRO_5040450238" evidence="3">
    <location>
        <begin position="23"/>
        <end position="214"/>
    </location>
</feature>
<reference evidence="4" key="1">
    <citation type="submission" date="2020-06" db="EMBL/GenBank/DDBJ databases">
        <authorList>
            <consortium name="Plant Systems Biology data submission"/>
        </authorList>
    </citation>
    <scope>NUCLEOTIDE SEQUENCE</scope>
    <source>
        <strain evidence="4">D6</strain>
    </source>
</reference>
<evidence type="ECO:0000256" key="2">
    <source>
        <dbReference type="SAM" id="Phobius"/>
    </source>
</evidence>
<evidence type="ECO:0000313" key="5">
    <source>
        <dbReference type="Proteomes" id="UP001153069"/>
    </source>
</evidence>
<dbReference type="EMBL" id="CAICTM010000001">
    <property type="protein sequence ID" value="CAB9496099.1"/>
    <property type="molecule type" value="Genomic_DNA"/>
</dbReference>
<dbReference type="Proteomes" id="UP001153069">
    <property type="component" value="Unassembled WGS sequence"/>
</dbReference>
<feature type="region of interest" description="Disordered" evidence="1">
    <location>
        <begin position="33"/>
        <end position="68"/>
    </location>
</feature>
<evidence type="ECO:0000256" key="1">
    <source>
        <dbReference type="SAM" id="MobiDB-lite"/>
    </source>
</evidence>
<evidence type="ECO:0000256" key="3">
    <source>
        <dbReference type="SAM" id="SignalP"/>
    </source>
</evidence>
<feature type="region of interest" description="Disordered" evidence="1">
    <location>
        <begin position="82"/>
        <end position="134"/>
    </location>
</feature>
<feature type="transmembrane region" description="Helical" evidence="2">
    <location>
        <begin position="157"/>
        <end position="176"/>
    </location>
</feature>
<accession>A0A9N8DAF4</accession>
<keyword evidence="3" id="KW-0732">Signal</keyword>
<keyword evidence="2" id="KW-0812">Transmembrane</keyword>
<dbReference type="AlphaFoldDB" id="A0A9N8DAF4"/>
<organism evidence="4 5">
    <name type="scientific">Seminavis robusta</name>
    <dbReference type="NCBI Taxonomy" id="568900"/>
    <lineage>
        <taxon>Eukaryota</taxon>
        <taxon>Sar</taxon>
        <taxon>Stramenopiles</taxon>
        <taxon>Ochrophyta</taxon>
        <taxon>Bacillariophyta</taxon>
        <taxon>Bacillariophyceae</taxon>
        <taxon>Bacillariophycidae</taxon>
        <taxon>Naviculales</taxon>
        <taxon>Naviculaceae</taxon>
        <taxon>Seminavis</taxon>
    </lineage>
</organism>
<gene>
    <name evidence="4" type="ORF">SEMRO_1_G000770.1</name>
</gene>
<sequence>MMMMRLPILFLIVLLTQETALGFLQAASAPLTGSLRPEESSSWTLSSSKLFGPDEDDDNSDGKQRDEGAALAKQFYEQIKQREQQTGERGILEGRISGPGGSIGEEEPAPVIKKKKFTGKPESPPFRGSNAGSFRKTPREQMMEREFQLVGRAEKGLGFQALLAVAVAILYAYVGLTGGIQSGDFSSIDLGNDDTIVDELVLPVPRDQEASYWL</sequence>
<name>A0A9N8DAF4_9STRA</name>
<keyword evidence="2" id="KW-0472">Membrane</keyword>
<dbReference type="OrthoDB" id="10645756at2759"/>
<keyword evidence="2" id="KW-1133">Transmembrane helix</keyword>
<proteinExistence type="predicted"/>
<feature type="compositionally biased region" description="Basic and acidic residues" evidence="1">
    <location>
        <begin position="82"/>
        <end position="92"/>
    </location>
</feature>
<comment type="caution">
    <text evidence="4">The sequence shown here is derived from an EMBL/GenBank/DDBJ whole genome shotgun (WGS) entry which is preliminary data.</text>
</comment>
<protein>
    <submittedName>
        <fullName evidence="4">Uncharacterized protein</fullName>
    </submittedName>
</protein>
<evidence type="ECO:0000313" key="4">
    <source>
        <dbReference type="EMBL" id="CAB9496099.1"/>
    </source>
</evidence>
<keyword evidence="5" id="KW-1185">Reference proteome</keyword>
<feature type="signal peptide" evidence="3">
    <location>
        <begin position="1"/>
        <end position="22"/>
    </location>
</feature>